<evidence type="ECO:0008006" key="3">
    <source>
        <dbReference type="Google" id="ProtNLM"/>
    </source>
</evidence>
<keyword evidence="2" id="KW-1185">Reference proteome</keyword>
<dbReference type="AlphaFoldDB" id="A0A7W8UCS7"/>
<accession>A0A7W8UCS7</accession>
<gene>
    <name evidence="1" type="ORF">GGD55_003716</name>
</gene>
<evidence type="ECO:0000313" key="2">
    <source>
        <dbReference type="Proteomes" id="UP000585507"/>
    </source>
</evidence>
<sequence length="90" mass="10317">MNKKALIFWGGWQGHTPERSANVVRDILSDNGFDVQIEQGTSALANLAIGDFNLIVPVVTMSTIEKPELDNPKRHRVRWLSWHHVRQFPK</sequence>
<comment type="caution">
    <text evidence="1">The sequence shown here is derived from an EMBL/GenBank/DDBJ whole genome shotgun (WGS) entry which is preliminary data.</text>
</comment>
<protein>
    <recommendedName>
        <fullName evidence="3">Flavodoxin-like domain-containing protein</fullName>
    </recommendedName>
</protein>
<evidence type="ECO:0000313" key="1">
    <source>
        <dbReference type="EMBL" id="MBB5537001.1"/>
    </source>
</evidence>
<dbReference type="Proteomes" id="UP000585507">
    <property type="component" value="Unassembled WGS sequence"/>
</dbReference>
<reference evidence="1 2" key="1">
    <citation type="submission" date="2020-08" db="EMBL/GenBank/DDBJ databases">
        <title>Genomic Encyclopedia of Type Strains, Phase IV (KMG-V): Genome sequencing to study the core and pangenomes of soil and plant-associated prokaryotes.</title>
        <authorList>
            <person name="Whitman W."/>
        </authorList>
    </citation>
    <scope>NUCLEOTIDE SEQUENCE [LARGE SCALE GENOMIC DNA]</scope>
    <source>
        <strain evidence="1 2">SEMIA 4084</strain>
    </source>
</reference>
<organism evidence="1 2">
    <name type="scientific">Rhizobium giardinii</name>
    <dbReference type="NCBI Taxonomy" id="56731"/>
    <lineage>
        <taxon>Bacteria</taxon>
        <taxon>Pseudomonadati</taxon>
        <taxon>Pseudomonadota</taxon>
        <taxon>Alphaproteobacteria</taxon>
        <taxon>Hyphomicrobiales</taxon>
        <taxon>Rhizobiaceae</taxon>
        <taxon>Rhizobium/Agrobacterium group</taxon>
        <taxon>Rhizobium</taxon>
    </lineage>
</organism>
<name>A0A7W8UCS7_9HYPH</name>
<proteinExistence type="predicted"/>
<dbReference type="EMBL" id="JACHBK010000008">
    <property type="protein sequence ID" value="MBB5537001.1"/>
    <property type="molecule type" value="Genomic_DNA"/>
</dbReference>